<feature type="region of interest" description="Disordered" evidence="1">
    <location>
        <begin position="160"/>
        <end position="216"/>
    </location>
</feature>
<dbReference type="EMBL" id="MU001694">
    <property type="protein sequence ID" value="KAF2453961.1"/>
    <property type="molecule type" value="Genomic_DNA"/>
</dbReference>
<evidence type="ECO:0000256" key="1">
    <source>
        <dbReference type="SAM" id="MobiDB-lite"/>
    </source>
</evidence>
<feature type="compositionally biased region" description="Basic and acidic residues" evidence="1">
    <location>
        <begin position="286"/>
        <end position="322"/>
    </location>
</feature>
<protein>
    <submittedName>
        <fullName evidence="2">Uncharacterized protein</fullName>
    </submittedName>
</protein>
<dbReference type="Proteomes" id="UP000799766">
    <property type="component" value="Unassembled WGS sequence"/>
</dbReference>
<evidence type="ECO:0000313" key="2">
    <source>
        <dbReference type="EMBL" id="KAF2453961.1"/>
    </source>
</evidence>
<gene>
    <name evidence="2" type="ORF">BDY21DRAFT_116091</name>
</gene>
<feature type="compositionally biased region" description="Acidic residues" evidence="1">
    <location>
        <begin position="181"/>
        <end position="190"/>
    </location>
</feature>
<name>A0A6A6NQE6_9PEZI</name>
<proteinExistence type="predicted"/>
<evidence type="ECO:0000313" key="3">
    <source>
        <dbReference type="Proteomes" id="UP000799766"/>
    </source>
</evidence>
<accession>A0A6A6NQE6</accession>
<feature type="region of interest" description="Disordered" evidence="1">
    <location>
        <begin position="240"/>
        <end position="392"/>
    </location>
</feature>
<dbReference type="OrthoDB" id="3933088at2759"/>
<feature type="compositionally biased region" description="Polar residues" evidence="1">
    <location>
        <begin position="324"/>
        <end position="339"/>
    </location>
</feature>
<dbReference type="AlphaFoldDB" id="A0A6A6NQE6"/>
<reference evidence="2" key="1">
    <citation type="journal article" date="2020" name="Stud. Mycol.">
        <title>101 Dothideomycetes genomes: a test case for predicting lifestyles and emergence of pathogens.</title>
        <authorList>
            <person name="Haridas S."/>
            <person name="Albert R."/>
            <person name="Binder M."/>
            <person name="Bloem J."/>
            <person name="Labutti K."/>
            <person name="Salamov A."/>
            <person name="Andreopoulos B."/>
            <person name="Baker S."/>
            <person name="Barry K."/>
            <person name="Bills G."/>
            <person name="Bluhm B."/>
            <person name="Cannon C."/>
            <person name="Castanera R."/>
            <person name="Culley D."/>
            <person name="Daum C."/>
            <person name="Ezra D."/>
            <person name="Gonzalez J."/>
            <person name="Henrissat B."/>
            <person name="Kuo A."/>
            <person name="Liang C."/>
            <person name="Lipzen A."/>
            <person name="Lutzoni F."/>
            <person name="Magnuson J."/>
            <person name="Mondo S."/>
            <person name="Nolan M."/>
            <person name="Ohm R."/>
            <person name="Pangilinan J."/>
            <person name="Park H.-J."/>
            <person name="Ramirez L."/>
            <person name="Alfaro M."/>
            <person name="Sun H."/>
            <person name="Tritt A."/>
            <person name="Yoshinaga Y."/>
            <person name="Zwiers L.-H."/>
            <person name="Turgeon B."/>
            <person name="Goodwin S."/>
            <person name="Spatafora J."/>
            <person name="Crous P."/>
            <person name="Grigoriev I."/>
        </authorList>
    </citation>
    <scope>NUCLEOTIDE SEQUENCE</scope>
    <source>
        <strain evidence="2">ATCC 16933</strain>
    </source>
</reference>
<keyword evidence="3" id="KW-1185">Reference proteome</keyword>
<feature type="compositionally biased region" description="Polar residues" evidence="1">
    <location>
        <begin position="368"/>
        <end position="378"/>
    </location>
</feature>
<organism evidence="2 3">
    <name type="scientific">Lineolata rhizophorae</name>
    <dbReference type="NCBI Taxonomy" id="578093"/>
    <lineage>
        <taxon>Eukaryota</taxon>
        <taxon>Fungi</taxon>
        <taxon>Dikarya</taxon>
        <taxon>Ascomycota</taxon>
        <taxon>Pezizomycotina</taxon>
        <taxon>Dothideomycetes</taxon>
        <taxon>Dothideomycetes incertae sedis</taxon>
        <taxon>Lineolatales</taxon>
        <taxon>Lineolataceae</taxon>
        <taxon>Lineolata</taxon>
    </lineage>
</organism>
<sequence>MSDYGDDDILGAEGLSWFYVEEGYDPAEELAERAIASPPPFESIEEENDYDDFEYWVDIEYMSDGYNDVEPKPKRKRAEKASGAGKKRKIGGGNEGQNKKQKGGGGAIRPLKERSESPTPTVLWRPQGQSLENGARRMRSRSVSPFALLKDWKTLFKDSVGFAAQQPPTPPESAKHQQEGDAAEDAEGGWETDKSSGDEDADEQASPSADGLDPAVLEAILKERLGGNMDSAGQSMLLHAAMQMMSGEGEGTDDLIDNLTEKILDQSEESEEPTGISDWLAQQLPSHDEAQAEGGRAGKEAEEAPHSHSAEKDQNDQEEPNHKTAPSTDGNVDLSTDKSIPNLGRKRKAEGTPSETSKAPPQKRKVPSFQQPTAASQAKTTRKGTRSTSSKP</sequence>
<feature type="region of interest" description="Disordered" evidence="1">
    <location>
        <begin position="65"/>
        <end position="140"/>
    </location>
</feature>